<evidence type="ECO:0000313" key="2">
    <source>
        <dbReference type="EMBL" id="EUC53090.1"/>
    </source>
</evidence>
<evidence type="ECO:0000259" key="1">
    <source>
        <dbReference type="SMART" id="SM00530"/>
    </source>
</evidence>
<dbReference type="Gene3D" id="1.10.260.40">
    <property type="entry name" value="lambda repressor-like DNA-binding domains"/>
    <property type="match status" value="1"/>
</dbReference>
<organism evidence="2 3">
    <name type="scientific">Mogibacterium timidum ATCC 33093</name>
    <dbReference type="NCBI Taxonomy" id="1401079"/>
    <lineage>
        <taxon>Bacteria</taxon>
        <taxon>Bacillati</taxon>
        <taxon>Bacillota</taxon>
        <taxon>Clostridia</taxon>
        <taxon>Peptostreptococcales</taxon>
        <taxon>Anaerovoracaceae</taxon>
        <taxon>Mogibacterium</taxon>
    </lineage>
</organism>
<evidence type="ECO:0000313" key="3">
    <source>
        <dbReference type="Proteomes" id="UP000022645"/>
    </source>
</evidence>
<dbReference type="AlphaFoldDB" id="X8ITI7"/>
<protein>
    <submittedName>
        <fullName evidence="2">Cro/C1-type HTH DNA-binding domain protein</fullName>
    </submittedName>
</protein>
<dbReference type="GO" id="GO:0003677">
    <property type="term" value="F:DNA binding"/>
    <property type="evidence" value="ECO:0007669"/>
    <property type="project" value="UniProtKB-KW"/>
</dbReference>
<dbReference type="InterPro" id="IPR010982">
    <property type="entry name" value="Lambda_DNA-bd_dom_sf"/>
</dbReference>
<dbReference type="SUPFAM" id="SSF47413">
    <property type="entry name" value="lambda repressor-like DNA-binding domains"/>
    <property type="match status" value="1"/>
</dbReference>
<keyword evidence="2" id="KW-0238">DNA-binding</keyword>
<proteinExistence type="predicted"/>
<dbReference type="EMBL" id="JALU01000010">
    <property type="protein sequence ID" value="EUC53090.1"/>
    <property type="molecule type" value="Genomic_DNA"/>
</dbReference>
<comment type="caution">
    <text evidence="2">The sequence shown here is derived from an EMBL/GenBank/DDBJ whole genome shotgun (WGS) entry which is preliminary data.</text>
</comment>
<dbReference type="SMART" id="SM00530">
    <property type="entry name" value="HTH_XRE"/>
    <property type="match status" value="1"/>
</dbReference>
<name>X8ITI7_9FIRM</name>
<dbReference type="Proteomes" id="UP000022645">
    <property type="component" value="Unassembled WGS sequence"/>
</dbReference>
<dbReference type="Pfam" id="PF13443">
    <property type="entry name" value="HTH_26"/>
    <property type="match status" value="1"/>
</dbReference>
<accession>X8ITI7</accession>
<dbReference type="PATRIC" id="fig|1401079.3.peg.580"/>
<gene>
    <name evidence="2" type="ORF">HMPREF0581_1711</name>
</gene>
<feature type="domain" description="HTH cro/C1-type" evidence="1">
    <location>
        <begin position="7"/>
        <end position="65"/>
    </location>
</feature>
<reference evidence="2 3" key="1">
    <citation type="submission" date="2014-01" db="EMBL/GenBank/DDBJ databases">
        <authorList>
            <person name="Durkin A.S."/>
            <person name="McCorrison J."/>
            <person name="Torralba M."/>
            <person name="Gillis M."/>
            <person name="Haft D.H."/>
            <person name="Methe B."/>
            <person name="Sutton G."/>
            <person name="Nelson K.E."/>
        </authorList>
    </citation>
    <scope>NUCLEOTIDE SEQUENCE [LARGE SCALE GENOMIC DNA]</scope>
    <source>
        <strain evidence="2 3">ATCC 33093</strain>
    </source>
</reference>
<dbReference type="InterPro" id="IPR001387">
    <property type="entry name" value="Cro/C1-type_HTH"/>
</dbReference>
<sequence length="154" mass="17557">MGGDDMDLQTLLDQRQITKYHLSKVSGVPKTTIMDICAGRSEIERCSAKTVRQLAKALDCTMEDIMELSSPYDSATGLPKDKSYLERGLPPFLMESIAAMKAAWKKLDGGEPYLRWDCDYCNLQTDINNAEVNQIINPEQAWYLREKYLRLERA</sequence>